<reference evidence="3 4" key="1">
    <citation type="submission" date="2022-03" db="EMBL/GenBank/DDBJ databases">
        <authorList>
            <person name="Nunn A."/>
            <person name="Chopra R."/>
            <person name="Nunn A."/>
            <person name="Contreras Garrido A."/>
        </authorList>
    </citation>
    <scope>NUCLEOTIDE SEQUENCE [LARGE SCALE GENOMIC DNA]</scope>
</reference>
<dbReference type="InterPro" id="IPR010684">
    <property type="entry name" value="RNA_pol_II_trans_fac_SIII_A"/>
</dbReference>
<proteinExistence type="predicted"/>
<sequence length="305" mass="34383">GFWLLEREATMMFEGLSKQPPSLVDLCLRTAIDNVRYIGYVGGVDFHLLEQIMQHCTLEQLMHIEDSTQDTDLSPVTNKFWKRFCEKQYAADVEELYLVVEDLKKRKMSFKWRELYEAKLKAVQEDEKEAINKLKQRYKAEDARKQSRQTKLCSKTPPAKKAFWGNGASGYNVSNVKSNIMKKAKLDLLKSQEVKNLTAIKRNTIQKSFSISAPKRNGLSANAPSTSRSSSYGEVKNLTPTKRNTIQKSFSISAPRRTGLSANAPSTSRSSSYGEGNLPPNRINSLHGTAPSASRNAATKRKHVM</sequence>
<feature type="region of interest" description="Disordered" evidence="2">
    <location>
        <begin position="214"/>
        <end position="305"/>
    </location>
</feature>
<keyword evidence="4" id="KW-1185">Reference proteome</keyword>
<dbReference type="EMBL" id="OU466860">
    <property type="protein sequence ID" value="CAH2058311.1"/>
    <property type="molecule type" value="Genomic_DNA"/>
</dbReference>
<feature type="non-terminal residue" evidence="3">
    <location>
        <position position="305"/>
    </location>
</feature>
<dbReference type="AlphaFoldDB" id="A0AAU9S8M0"/>
<feature type="compositionally biased region" description="Polar residues" evidence="2">
    <location>
        <begin position="238"/>
        <end position="252"/>
    </location>
</feature>
<dbReference type="Gene3D" id="6.10.250.3180">
    <property type="match status" value="1"/>
</dbReference>
<protein>
    <recommendedName>
        <fullName evidence="5">Elongin-A</fullName>
    </recommendedName>
</protein>
<dbReference type="GO" id="GO:0006368">
    <property type="term" value="P:transcription elongation by RNA polymerase II"/>
    <property type="evidence" value="ECO:0007669"/>
    <property type="project" value="InterPro"/>
</dbReference>
<feature type="compositionally biased region" description="Polar residues" evidence="2">
    <location>
        <begin position="282"/>
        <end position="297"/>
    </location>
</feature>
<dbReference type="PANTHER" id="PTHR47543:SF2">
    <property type="entry name" value="RNA POLYMERASE II TRANSCRIPTION FACTOR SIII SUBUNIT A"/>
    <property type="match status" value="1"/>
</dbReference>
<evidence type="ECO:0008006" key="5">
    <source>
        <dbReference type="Google" id="ProtNLM"/>
    </source>
</evidence>
<feature type="coiled-coil region" evidence="1">
    <location>
        <begin position="113"/>
        <end position="144"/>
    </location>
</feature>
<organism evidence="3 4">
    <name type="scientific">Thlaspi arvense</name>
    <name type="common">Field penny-cress</name>
    <dbReference type="NCBI Taxonomy" id="13288"/>
    <lineage>
        <taxon>Eukaryota</taxon>
        <taxon>Viridiplantae</taxon>
        <taxon>Streptophyta</taxon>
        <taxon>Embryophyta</taxon>
        <taxon>Tracheophyta</taxon>
        <taxon>Spermatophyta</taxon>
        <taxon>Magnoliopsida</taxon>
        <taxon>eudicotyledons</taxon>
        <taxon>Gunneridae</taxon>
        <taxon>Pentapetalae</taxon>
        <taxon>rosids</taxon>
        <taxon>malvids</taxon>
        <taxon>Brassicales</taxon>
        <taxon>Brassicaceae</taxon>
        <taxon>Thlaspideae</taxon>
        <taxon>Thlaspi</taxon>
    </lineage>
</organism>
<evidence type="ECO:0000313" key="3">
    <source>
        <dbReference type="EMBL" id="CAH2058311.1"/>
    </source>
</evidence>
<accession>A0AAU9S8M0</accession>
<gene>
    <name evidence="3" type="ORF">TAV2_LOCUS13581</name>
</gene>
<name>A0AAU9S8M0_THLAR</name>
<evidence type="ECO:0000313" key="4">
    <source>
        <dbReference type="Proteomes" id="UP000836841"/>
    </source>
</evidence>
<evidence type="ECO:0000256" key="2">
    <source>
        <dbReference type="SAM" id="MobiDB-lite"/>
    </source>
</evidence>
<dbReference type="PANTHER" id="PTHR47543">
    <property type="entry name" value="OS08G0169600 PROTEIN"/>
    <property type="match status" value="1"/>
</dbReference>
<feature type="compositionally biased region" description="Low complexity" evidence="2">
    <location>
        <begin position="261"/>
        <end position="272"/>
    </location>
</feature>
<keyword evidence="1" id="KW-0175">Coiled coil</keyword>
<dbReference type="GO" id="GO:0070449">
    <property type="term" value="C:elongin complex"/>
    <property type="evidence" value="ECO:0007669"/>
    <property type="project" value="InterPro"/>
</dbReference>
<evidence type="ECO:0000256" key="1">
    <source>
        <dbReference type="SAM" id="Coils"/>
    </source>
</evidence>
<feature type="compositionally biased region" description="Low complexity" evidence="2">
    <location>
        <begin position="220"/>
        <end position="231"/>
    </location>
</feature>
<dbReference type="Proteomes" id="UP000836841">
    <property type="component" value="Chromosome 4"/>
</dbReference>
<dbReference type="Pfam" id="PF06881">
    <property type="entry name" value="Elongin_A"/>
    <property type="match status" value="1"/>
</dbReference>